<keyword evidence="3 4" id="KW-0418">Kinase</keyword>
<proteinExistence type="inferred from homology"/>
<dbReference type="NCBIfam" id="TIGR00045">
    <property type="entry name" value="glycerate kinase"/>
    <property type="match status" value="1"/>
</dbReference>
<name>A0ABW5RCD1_9BACL</name>
<organism evidence="5 6">
    <name type="scientific">Marinicrinis sediminis</name>
    <dbReference type="NCBI Taxonomy" id="1652465"/>
    <lineage>
        <taxon>Bacteria</taxon>
        <taxon>Bacillati</taxon>
        <taxon>Bacillota</taxon>
        <taxon>Bacilli</taxon>
        <taxon>Bacillales</taxon>
        <taxon>Paenibacillaceae</taxon>
    </lineage>
</organism>
<dbReference type="InterPro" id="IPR036129">
    <property type="entry name" value="Glycerate_kinase_sf"/>
</dbReference>
<comment type="similarity">
    <text evidence="1 4">Belongs to the glycerate kinase type-1 family.</text>
</comment>
<dbReference type="Gene3D" id="3.40.50.10350">
    <property type="entry name" value="Glycerate kinase, domain 1"/>
    <property type="match status" value="1"/>
</dbReference>
<dbReference type="InterPro" id="IPR004381">
    <property type="entry name" value="Glycerate_kinase"/>
</dbReference>
<dbReference type="EMBL" id="JBHUMM010000014">
    <property type="protein sequence ID" value="MFD2671712.1"/>
    <property type="molecule type" value="Genomic_DNA"/>
</dbReference>
<dbReference type="SUPFAM" id="SSF110738">
    <property type="entry name" value="Glycerate kinase I"/>
    <property type="match status" value="1"/>
</dbReference>
<keyword evidence="6" id="KW-1185">Reference proteome</keyword>
<protein>
    <submittedName>
        <fullName evidence="5">Glycerate kinase</fullName>
    </submittedName>
</protein>
<dbReference type="PANTHER" id="PTHR21599:SF0">
    <property type="entry name" value="GLYCERATE KINASE"/>
    <property type="match status" value="1"/>
</dbReference>
<dbReference type="RefSeq" id="WP_379929186.1">
    <property type="nucleotide sequence ID" value="NZ_JBHUMM010000014.1"/>
</dbReference>
<comment type="caution">
    <text evidence="5">The sequence shown here is derived from an EMBL/GenBank/DDBJ whole genome shotgun (WGS) entry which is preliminary data.</text>
</comment>
<dbReference type="Gene3D" id="3.90.1510.10">
    <property type="entry name" value="Glycerate kinase, domain 2"/>
    <property type="match status" value="1"/>
</dbReference>
<evidence type="ECO:0000256" key="4">
    <source>
        <dbReference type="PIRNR" id="PIRNR006078"/>
    </source>
</evidence>
<dbReference type="PIRSF" id="PIRSF006078">
    <property type="entry name" value="GlxK"/>
    <property type="match status" value="1"/>
</dbReference>
<reference evidence="6" key="1">
    <citation type="journal article" date="2019" name="Int. J. Syst. Evol. Microbiol.">
        <title>The Global Catalogue of Microorganisms (GCM) 10K type strain sequencing project: providing services to taxonomists for standard genome sequencing and annotation.</title>
        <authorList>
            <consortium name="The Broad Institute Genomics Platform"/>
            <consortium name="The Broad Institute Genome Sequencing Center for Infectious Disease"/>
            <person name="Wu L."/>
            <person name="Ma J."/>
        </authorList>
    </citation>
    <scope>NUCLEOTIDE SEQUENCE [LARGE SCALE GENOMIC DNA]</scope>
    <source>
        <strain evidence="6">KCTC 33676</strain>
    </source>
</reference>
<gene>
    <name evidence="5" type="ORF">ACFSUC_08850</name>
</gene>
<keyword evidence="2 4" id="KW-0808">Transferase</keyword>
<evidence type="ECO:0000313" key="5">
    <source>
        <dbReference type="EMBL" id="MFD2671712.1"/>
    </source>
</evidence>
<accession>A0ABW5RCD1</accession>
<dbReference type="InterPro" id="IPR018197">
    <property type="entry name" value="Glycerate_kinase_RE-like"/>
</dbReference>
<evidence type="ECO:0000256" key="1">
    <source>
        <dbReference type="ARBA" id="ARBA00006284"/>
    </source>
</evidence>
<dbReference type="Pfam" id="PF02595">
    <property type="entry name" value="Gly_kinase"/>
    <property type="match status" value="1"/>
</dbReference>
<dbReference type="GO" id="GO:0016301">
    <property type="term" value="F:kinase activity"/>
    <property type="evidence" value="ECO:0007669"/>
    <property type="project" value="UniProtKB-KW"/>
</dbReference>
<sequence>MKIVIAPDSFKGSISAGALCDAIEKGINTVCPNAMIHKLPLSDGGEGLVSSLVQSCGGTYRYAQVNDPLGREIKASYGIMDDGQTAVIEMAEASGLTLLQDAERDPMRADSYGTGQLIQHALSQGCRRFVIGLGGSATVDGGMGMLRALGIRWLDARGNEIKQTGGQALLEIDRYDRSRLDERLRESSFVIASDVTNPLCGPNGAAAIFGPQKGASEQQVSVLEEALARYAHCLEAQEGMKVSALSGAGAAGGMGAAFAVFLGAKLASGIEYVMEATKLSEAMATADLVITGEGKLDQQTLSGKVIAGVCQLGQRHQVPVVALCGSVSLSLQEMKQIGLAAGFSIVPGPCSLEEAMRHAPAWAEERMMQIMRTMQCFENR</sequence>
<evidence type="ECO:0000256" key="3">
    <source>
        <dbReference type="ARBA" id="ARBA00022777"/>
    </source>
</evidence>
<dbReference type="PANTHER" id="PTHR21599">
    <property type="entry name" value="GLYCERATE KINASE"/>
    <property type="match status" value="1"/>
</dbReference>
<evidence type="ECO:0000256" key="2">
    <source>
        <dbReference type="ARBA" id="ARBA00022679"/>
    </source>
</evidence>
<dbReference type="Proteomes" id="UP001597497">
    <property type="component" value="Unassembled WGS sequence"/>
</dbReference>
<dbReference type="InterPro" id="IPR018193">
    <property type="entry name" value="Glyc_kinase_flavodox-like_fold"/>
</dbReference>
<evidence type="ECO:0000313" key="6">
    <source>
        <dbReference type="Proteomes" id="UP001597497"/>
    </source>
</evidence>